<dbReference type="SUPFAM" id="SSF46955">
    <property type="entry name" value="Putative DNA-binding domain"/>
    <property type="match status" value="1"/>
</dbReference>
<dbReference type="Proteomes" id="UP000309984">
    <property type="component" value="Unassembled WGS sequence"/>
</dbReference>
<dbReference type="InterPro" id="IPR009061">
    <property type="entry name" value="DNA-bd_dom_put_sf"/>
</dbReference>
<keyword evidence="4" id="KW-0175">Coiled coil</keyword>
<dbReference type="PROSITE" id="PS50937">
    <property type="entry name" value="HTH_MERR_2"/>
    <property type="match status" value="1"/>
</dbReference>
<accession>A0AA94RDW2</accession>
<dbReference type="GO" id="GO:0003700">
    <property type="term" value="F:DNA-binding transcription factor activity"/>
    <property type="evidence" value="ECO:0007669"/>
    <property type="project" value="InterPro"/>
</dbReference>
<sequence length="140" mass="15594">MRTSEVAEQAQVNTQTLRYYERRGLLPEPARTGSGYRAYTPEAVRVVRFVKRSQQLGFTLDDIEELLHLAGGGPAACEEARSMADRRIADLQLRIDELTAMRDALARLIRTCDQPRAQRDCPILQDIETVASTTTSGAQG</sequence>
<dbReference type="EMBL" id="POTM01000025">
    <property type="protein sequence ID" value="TLH70486.1"/>
    <property type="molecule type" value="Genomic_DNA"/>
</dbReference>
<dbReference type="InterPro" id="IPR047057">
    <property type="entry name" value="MerR_fam"/>
</dbReference>
<evidence type="ECO:0000313" key="6">
    <source>
        <dbReference type="EMBL" id="TLH70486.1"/>
    </source>
</evidence>
<reference evidence="6 7" key="1">
    <citation type="submission" date="2018-01" db="EMBL/GenBank/DDBJ databases">
        <title>Comparative genomics of Mycobacterium mucogenicum and Mycobacterium neoaurum clade members emphasizing tRNA and non-coding RNA.</title>
        <authorList>
            <person name="Behra P.R.K."/>
            <person name="Pettersson B.M.F."/>
            <person name="Das S."/>
            <person name="Dasgupta S."/>
            <person name="Kirsebom L.A."/>
        </authorList>
    </citation>
    <scope>NUCLEOTIDE SEQUENCE [LARGE SCALE GENOMIC DNA]</scope>
    <source>
        <strain evidence="6 7">DSM 45104</strain>
    </source>
</reference>
<evidence type="ECO:0000313" key="7">
    <source>
        <dbReference type="Proteomes" id="UP000309984"/>
    </source>
</evidence>
<keyword evidence="1" id="KW-0805">Transcription regulation</keyword>
<evidence type="ECO:0000256" key="1">
    <source>
        <dbReference type="ARBA" id="ARBA00023015"/>
    </source>
</evidence>
<dbReference type="RefSeq" id="WP_138248657.1">
    <property type="nucleotide sequence ID" value="NZ_AP022616.1"/>
</dbReference>
<dbReference type="PANTHER" id="PTHR30204:SF94">
    <property type="entry name" value="HEAVY METAL-DEPENDENT TRANSCRIPTIONAL REGULATOR HI_0293-RELATED"/>
    <property type="match status" value="1"/>
</dbReference>
<feature type="coiled-coil region" evidence="4">
    <location>
        <begin position="81"/>
        <end position="108"/>
    </location>
</feature>
<name>A0AA94RDW2_9MYCO</name>
<keyword evidence="2" id="KW-0238">DNA-binding</keyword>
<comment type="caution">
    <text evidence="6">The sequence shown here is derived from an EMBL/GenBank/DDBJ whole genome shotgun (WGS) entry which is preliminary data.</text>
</comment>
<dbReference type="PRINTS" id="PR00040">
    <property type="entry name" value="HTHMERR"/>
</dbReference>
<dbReference type="GO" id="GO:0003677">
    <property type="term" value="F:DNA binding"/>
    <property type="evidence" value="ECO:0007669"/>
    <property type="project" value="UniProtKB-KW"/>
</dbReference>
<dbReference type="InterPro" id="IPR000551">
    <property type="entry name" value="MerR-type_HTH_dom"/>
</dbReference>
<dbReference type="SMART" id="SM00422">
    <property type="entry name" value="HTH_MERR"/>
    <property type="match status" value="1"/>
</dbReference>
<feature type="domain" description="HTH merR-type" evidence="5">
    <location>
        <begin position="1"/>
        <end position="69"/>
    </location>
</feature>
<proteinExistence type="predicted"/>
<keyword evidence="7" id="KW-1185">Reference proteome</keyword>
<keyword evidence="3" id="KW-0804">Transcription</keyword>
<gene>
    <name evidence="6" type="ORF">C1S79_08620</name>
</gene>
<dbReference type="Gene3D" id="1.10.1660.10">
    <property type="match status" value="1"/>
</dbReference>
<dbReference type="AlphaFoldDB" id="A0AA94RDW2"/>
<evidence type="ECO:0000259" key="5">
    <source>
        <dbReference type="PROSITE" id="PS50937"/>
    </source>
</evidence>
<evidence type="ECO:0000256" key="2">
    <source>
        <dbReference type="ARBA" id="ARBA00023125"/>
    </source>
</evidence>
<evidence type="ECO:0000256" key="4">
    <source>
        <dbReference type="SAM" id="Coils"/>
    </source>
</evidence>
<evidence type="ECO:0000256" key="3">
    <source>
        <dbReference type="ARBA" id="ARBA00023163"/>
    </source>
</evidence>
<dbReference type="PANTHER" id="PTHR30204">
    <property type="entry name" value="REDOX-CYCLING DRUG-SENSING TRANSCRIPTIONAL ACTIVATOR SOXR"/>
    <property type="match status" value="1"/>
</dbReference>
<dbReference type="PROSITE" id="PS00552">
    <property type="entry name" value="HTH_MERR_1"/>
    <property type="match status" value="1"/>
</dbReference>
<protein>
    <submittedName>
        <fullName evidence="6">Heavy metal-responsive transcriptional regulator</fullName>
    </submittedName>
</protein>
<dbReference type="Pfam" id="PF13411">
    <property type="entry name" value="MerR_1"/>
    <property type="match status" value="1"/>
</dbReference>
<organism evidence="6 7">
    <name type="scientific">Mycolicibacterium phocaicum</name>
    <dbReference type="NCBI Taxonomy" id="319706"/>
    <lineage>
        <taxon>Bacteria</taxon>
        <taxon>Bacillati</taxon>
        <taxon>Actinomycetota</taxon>
        <taxon>Actinomycetes</taxon>
        <taxon>Mycobacteriales</taxon>
        <taxon>Mycobacteriaceae</taxon>
        <taxon>Mycolicibacterium</taxon>
    </lineage>
</organism>